<dbReference type="InterPro" id="IPR043739">
    <property type="entry name" value="DUF5684"/>
</dbReference>
<evidence type="ECO:0000256" key="1">
    <source>
        <dbReference type="SAM" id="Phobius"/>
    </source>
</evidence>
<evidence type="ECO:0000313" key="2">
    <source>
        <dbReference type="EMBL" id="GCF15176.1"/>
    </source>
</evidence>
<keyword evidence="3" id="KW-1185">Reference proteome</keyword>
<evidence type="ECO:0000313" key="3">
    <source>
        <dbReference type="Proteomes" id="UP000304382"/>
    </source>
</evidence>
<feature type="transmembrane region" description="Helical" evidence="1">
    <location>
        <begin position="20"/>
        <end position="40"/>
    </location>
</feature>
<dbReference type="RefSeq" id="WP_137684706.1">
    <property type="nucleotide sequence ID" value="NZ_BIXZ01000006.1"/>
</dbReference>
<accession>A0A4C2ELE1</accession>
<gene>
    <name evidence="2" type="ORF">Harman_31110</name>
</gene>
<keyword evidence="1" id="KW-0472">Membrane</keyword>
<sequence length="130" mass="14475">MVPLEVLAVPLQSSDAGSVVLVLFQLLLAVIQIAGMWMVFEKADYAGWKAIIPIYDLYIMLKIGENPWWWLVLLLVPILNIYAWYKIHAGVARAFGRGIGFGLGLAFLGILFFPLLGFGDFQYRRSGGLA</sequence>
<feature type="transmembrane region" description="Helical" evidence="1">
    <location>
        <begin position="68"/>
        <end position="87"/>
    </location>
</feature>
<evidence type="ECO:0008006" key="4">
    <source>
        <dbReference type="Google" id="ProtNLM"/>
    </source>
</evidence>
<reference evidence="2 3" key="1">
    <citation type="submission" date="2019-02" db="EMBL/GenBank/DDBJ databases">
        <title>Haloarcula mannanilyticum sp. nov., a mannan degrading haloarchaeon isolated from commercial salt.</title>
        <authorList>
            <person name="Enomoto S."/>
            <person name="Shimane Y."/>
            <person name="Kamekura M."/>
            <person name="Ito T."/>
            <person name="Moriya O."/>
            <person name="Ihara K."/>
            <person name="Takahashi-Ando N."/>
            <person name="Fukushima Y."/>
            <person name="Yoshida Y."/>
            <person name="Usama R."/>
            <person name="Takai K."/>
            <person name="Minegishi H."/>
        </authorList>
    </citation>
    <scope>NUCLEOTIDE SEQUENCE [LARGE SCALE GENOMIC DNA]</scope>
    <source>
        <strain evidence="2 3">MD130-1</strain>
    </source>
</reference>
<feature type="transmembrane region" description="Helical" evidence="1">
    <location>
        <begin position="99"/>
        <end position="118"/>
    </location>
</feature>
<organism evidence="2 3">
    <name type="scientific">Haloarcula mannanilytica</name>
    <dbReference type="NCBI Taxonomy" id="2509225"/>
    <lineage>
        <taxon>Archaea</taxon>
        <taxon>Methanobacteriati</taxon>
        <taxon>Methanobacteriota</taxon>
        <taxon>Stenosarchaea group</taxon>
        <taxon>Halobacteria</taxon>
        <taxon>Halobacteriales</taxon>
        <taxon>Haloarculaceae</taxon>
        <taxon>Haloarcula</taxon>
    </lineage>
</organism>
<name>A0A4C2ELE1_9EURY</name>
<dbReference type="OrthoDB" id="217556at2157"/>
<protein>
    <recommendedName>
        <fullName evidence="4">Signal peptidase I</fullName>
    </recommendedName>
</protein>
<dbReference type="Proteomes" id="UP000304382">
    <property type="component" value="Unassembled WGS sequence"/>
</dbReference>
<keyword evidence="1" id="KW-0812">Transmembrane</keyword>
<dbReference type="EMBL" id="BIXZ01000006">
    <property type="protein sequence ID" value="GCF15176.1"/>
    <property type="molecule type" value="Genomic_DNA"/>
</dbReference>
<proteinExistence type="predicted"/>
<keyword evidence="1" id="KW-1133">Transmembrane helix</keyword>
<dbReference type="AlphaFoldDB" id="A0A4C2ELE1"/>
<comment type="caution">
    <text evidence="2">The sequence shown here is derived from an EMBL/GenBank/DDBJ whole genome shotgun (WGS) entry which is preliminary data.</text>
</comment>
<dbReference type="Pfam" id="PF18936">
    <property type="entry name" value="DUF5684"/>
    <property type="match status" value="1"/>
</dbReference>